<evidence type="ECO:0000256" key="5">
    <source>
        <dbReference type="ARBA" id="ARBA00022917"/>
    </source>
</evidence>
<evidence type="ECO:0000256" key="7">
    <source>
        <dbReference type="ARBA" id="ARBA00023128"/>
    </source>
</evidence>
<keyword evidence="3" id="KW-0396">Initiation factor</keyword>
<comment type="similarity">
    <text evidence="2">Belongs to the TRAFAC class translation factor GTPase superfamily. Classic translation factor GTPase family. IF-2 subfamily.</text>
</comment>
<dbReference type="CDD" id="cd03692">
    <property type="entry name" value="mtIF2_IVc"/>
    <property type="match status" value="1"/>
</dbReference>
<dbReference type="Gene3D" id="3.40.50.300">
    <property type="entry name" value="P-loop containing nucleotide triphosphate hydrolases"/>
    <property type="match status" value="1"/>
</dbReference>
<name>A0ABN8N3Q1_9CNID</name>
<dbReference type="Pfam" id="PF11987">
    <property type="entry name" value="IF-2"/>
    <property type="match status" value="1"/>
</dbReference>
<dbReference type="HAMAP" id="MF_00100_B">
    <property type="entry name" value="IF_2_B"/>
    <property type="match status" value="1"/>
</dbReference>
<dbReference type="InterPro" id="IPR053905">
    <property type="entry name" value="EF-G-like_DII"/>
</dbReference>
<proteinExistence type="inferred from homology"/>
<dbReference type="Gene3D" id="2.40.30.10">
    <property type="entry name" value="Translation factors"/>
    <property type="match status" value="2"/>
</dbReference>
<dbReference type="InterPro" id="IPR015760">
    <property type="entry name" value="TIF_IF2"/>
</dbReference>
<dbReference type="CDD" id="cd03702">
    <property type="entry name" value="IF2_mtIF2_II"/>
    <property type="match status" value="1"/>
</dbReference>
<dbReference type="InterPro" id="IPR000795">
    <property type="entry name" value="T_Tr_GTP-bd_dom"/>
</dbReference>
<evidence type="ECO:0000256" key="1">
    <source>
        <dbReference type="ARBA" id="ARBA00004173"/>
    </source>
</evidence>
<keyword evidence="7" id="KW-0496">Mitochondrion</keyword>
<keyword evidence="5" id="KW-0648">Protein biosynthesis</keyword>
<keyword evidence="4" id="KW-0547">Nucleotide-binding</keyword>
<dbReference type="Proteomes" id="UP001159405">
    <property type="component" value="Unassembled WGS sequence"/>
</dbReference>
<evidence type="ECO:0000256" key="10">
    <source>
        <dbReference type="ARBA" id="ARBA00044200"/>
    </source>
</evidence>
<dbReference type="InterPro" id="IPR000178">
    <property type="entry name" value="TF_IF2_bacterial-like"/>
</dbReference>
<keyword evidence="6" id="KW-0809">Transit peptide</keyword>
<evidence type="ECO:0000256" key="6">
    <source>
        <dbReference type="ARBA" id="ARBA00022946"/>
    </source>
</evidence>
<comment type="subcellular location">
    <subcellularLocation>
        <location evidence="1">Mitochondrion</location>
    </subcellularLocation>
</comment>
<dbReference type="PANTHER" id="PTHR43381:SF20">
    <property type="entry name" value="TRANSLATION INITIATION FACTOR IF-2, MITOCHONDRIAL"/>
    <property type="match status" value="1"/>
</dbReference>
<dbReference type="CDD" id="cd01887">
    <property type="entry name" value="IF2_eIF5B"/>
    <property type="match status" value="1"/>
</dbReference>
<dbReference type="InterPro" id="IPR027417">
    <property type="entry name" value="P-loop_NTPase"/>
</dbReference>
<dbReference type="SUPFAM" id="SSF50447">
    <property type="entry name" value="Translation proteins"/>
    <property type="match status" value="2"/>
</dbReference>
<dbReference type="InterPro" id="IPR005225">
    <property type="entry name" value="Small_GTP-bd"/>
</dbReference>
<gene>
    <name evidence="12" type="ORF">PLOB_00045611</name>
</gene>
<dbReference type="SUPFAM" id="SSF52156">
    <property type="entry name" value="Initiation factor IF2/eIF5b, domain 3"/>
    <property type="match status" value="1"/>
</dbReference>
<evidence type="ECO:0000313" key="12">
    <source>
        <dbReference type="EMBL" id="CAH3040952.1"/>
    </source>
</evidence>
<dbReference type="InterPro" id="IPR009000">
    <property type="entry name" value="Transl_B-barrel_sf"/>
</dbReference>
<evidence type="ECO:0000256" key="2">
    <source>
        <dbReference type="ARBA" id="ARBA00007733"/>
    </source>
</evidence>
<dbReference type="EMBL" id="CALNXK010000008">
    <property type="protein sequence ID" value="CAH3040952.1"/>
    <property type="molecule type" value="Genomic_DNA"/>
</dbReference>
<keyword evidence="8" id="KW-0342">GTP-binding</keyword>
<dbReference type="Pfam" id="PF22042">
    <property type="entry name" value="EF-G_D2"/>
    <property type="match status" value="1"/>
</dbReference>
<feature type="domain" description="Tr-type G" evidence="11">
    <location>
        <begin position="145"/>
        <end position="316"/>
    </location>
</feature>
<evidence type="ECO:0000256" key="4">
    <source>
        <dbReference type="ARBA" id="ARBA00022741"/>
    </source>
</evidence>
<organism evidence="12 13">
    <name type="scientific">Porites lobata</name>
    <dbReference type="NCBI Taxonomy" id="104759"/>
    <lineage>
        <taxon>Eukaryota</taxon>
        <taxon>Metazoa</taxon>
        <taxon>Cnidaria</taxon>
        <taxon>Anthozoa</taxon>
        <taxon>Hexacorallia</taxon>
        <taxon>Scleractinia</taxon>
        <taxon>Fungiina</taxon>
        <taxon>Poritidae</taxon>
        <taxon>Porites</taxon>
    </lineage>
</organism>
<dbReference type="Pfam" id="PF00009">
    <property type="entry name" value="GTP_EFTU"/>
    <property type="match status" value="1"/>
</dbReference>
<dbReference type="InterPro" id="IPR044145">
    <property type="entry name" value="IF2_II"/>
</dbReference>
<comment type="caution">
    <text evidence="12">The sequence shown here is derived from an EMBL/GenBank/DDBJ whole genome shotgun (WGS) entry which is preliminary data.</text>
</comment>
<dbReference type="PROSITE" id="PS51722">
    <property type="entry name" value="G_TR_2"/>
    <property type="match status" value="1"/>
</dbReference>
<sequence length="667" mass="73516">MNRLLRVKFRPQVICGCLCQKGISTVPVTNSWKFFLSYYQNDCSKFLSYSRTVVQFRWQHTLPPRTAKDPKSVVIRPDMTIRQLGVEMDVNPASLADLLIDLGEELPNGFHTVLSPDLAELLVLEHDMTPIHLDTMHEASSAFLPRPPVVTIMGHVDHGKTTLLDTLRKSSVAAGEAGGITQHIGAFSVQVPGAEKTITFIDTPGHAAFETMRARGANITDVVVLVVAADEGVKPQTVESIKHATNARVPIIVAINKMDKPRINVKQVKQQLLQHGIQLEEFGGDIQAVEVSALKGTNLDGLLEAITTLAELHDLKAKRDGLAEGVVLESRKDKGKGAIATVLVKHGTLKKGSIVLADDTFAKVRMMYDSQGKVLSQATPSIPVEVLGWRELPSAGDEVFQVTSEQEAHDFINKRKSVLHENRLSSDLGHNLLEDVELTYKGDPAPKEPNRIYDSSDKLNVVIKGDVDGSIEAINDALQTYNSRKISLNVLCAEVGAVSENDIKLADTFKGVVFGFNVKMSKKTQSFAKQLGISVKHHKIIYKLLEDIKDELSNRLPPSKEETVAGEALVRKVFHLTGMRKAVVAGCRVKMGSLARDSLYRITRNGKVIFDGKLSTMKRGQDDISQAKRETECGLSFEKFTDVEEGDVVQCYTITVTKQPIDWNWGF</sequence>
<accession>A0ABN8N3Q1</accession>
<dbReference type="InterPro" id="IPR036925">
    <property type="entry name" value="TIF_IF2_dom3_sf"/>
</dbReference>
<dbReference type="SUPFAM" id="SSF52540">
    <property type="entry name" value="P-loop containing nucleoside triphosphate hydrolases"/>
    <property type="match status" value="1"/>
</dbReference>
<dbReference type="NCBIfam" id="TIGR00487">
    <property type="entry name" value="IF-2"/>
    <property type="match status" value="1"/>
</dbReference>
<dbReference type="InterPro" id="IPR023115">
    <property type="entry name" value="TIF_IF2_dom3"/>
</dbReference>
<reference evidence="12 13" key="1">
    <citation type="submission" date="2022-05" db="EMBL/GenBank/DDBJ databases">
        <authorList>
            <consortium name="Genoscope - CEA"/>
            <person name="William W."/>
        </authorList>
    </citation>
    <scope>NUCLEOTIDE SEQUENCE [LARGE SCALE GENOMIC DNA]</scope>
</reference>
<dbReference type="NCBIfam" id="TIGR00231">
    <property type="entry name" value="small_GTP"/>
    <property type="match status" value="1"/>
</dbReference>
<dbReference type="PANTHER" id="PTHR43381">
    <property type="entry name" value="TRANSLATION INITIATION FACTOR IF-2-RELATED"/>
    <property type="match status" value="1"/>
</dbReference>
<evidence type="ECO:0000256" key="3">
    <source>
        <dbReference type="ARBA" id="ARBA00022540"/>
    </source>
</evidence>
<evidence type="ECO:0000313" key="13">
    <source>
        <dbReference type="Proteomes" id="UP001159405"/>
    </source>
</evidence>
<keyword evidence="13" id="KW-1185">Reference proteome</keyword>
<evidence type="ECO:0000256" key="9">
    <source>
        <dbReference type="ARBA" id="ARBA00025162"/>
    </source>
</evidence>
<dbReference type="Gene3D" id="3.40.50.10050">
    <property type="entry name" value="Translation initiation factor IF- 2, domain 3"/>
    <property type="match status" value="1"/>
</dbReference>
<protein>
    <recommendedName>
        <fullName evidence="10">Translation initiation factor IF-2, mitochondrial</fullName>
    </recommendedName>
</protein>
<evidence type="ECO:0000259" key="11">
    <source>
        <dbReference type="PROSITE" id="PS51722"/>
    </source>
</evidence>
<comment type="function">
    <text evidence="9">One of the essential components for the initiation of protein synthesis. Protects formylmethionyl-tRNA from spontaneous hydrolysis and promotes its binding to the 30S ribosomal subunits. Also involved in the hydrolysis of GTP during the formation of the 70S ribosomal complex.</text>
</comment>
<evidence type="ECO:0000256" key="8">
    <source>
        <dbReference type="ARBA" id="ARBA00023134"/>
    </source>
</evidence>